<organism evidence="1">
    <name type="scientific">marine sediment metagenome</name>
    <dbReference type="NCBI Taxonomy" id="412755"/>
    <lineage>
        <taxon>unclassified sequences</taxon>
        <taxon>metagenomes</taxon>
        <taxon>ecological metagenomes</taxon>
    </lineage>
</organism>
<dbReference type="EMBL" id="BARV01009201">
    <property type="protein sequence ID" value="GAI13534.1"/>
    <property type="molecule type" value="Genomic_DNA"/>
</dbReference>
<comment type="caution">
    <text evidence="1">The sequence shown here is derived from an EMBL/GenBank/DDBJ whole genome shotgun (WGS) entry which is preliminary data.</text>
</comment>
<reference evidence="1" key="1">
    <citation type="journal article" date="2014" name="Front. Microbiol.">
        <title>High frequency of phylogenetically diverse reductive dehalogenase-homologous genes in deep subseafloor sedimentary metagenomes.</title>
        <authorList>
            <person name="Kawai M."/>
            <person name="Futagami T."/>
            <person name="Toyoda A."/>
            <person name="Takaki Y."/>
            <person name="Nishi S."/>
            <person name="Hori S."/>
            <person name="Arai W."/>
            <person name="Tsubouchi T."/>
            <person name="Morono Y."/>
            <person name="Uchiyama I."/>
            <person name="Ito T."/>
            <person name="Fujiyama A."/>
            <person name="Inagaki F."/>
            <person name="Takami H."/>
        </authorList>
    </citation>
    <scope>NUCLEOTIDE SEQUENCE</scope>
    <source>
        <strain evidence="1">Expedition CK06-06</strain>
    </source>
</reference>
<sequence length="50" mass="5635">RIYVRVLTAADYACMFAQRMFMKNLTVLQNGELIHLNPCALNNATGVNYA</sequence>
<protein>
    <submittedName>
        <fullName evidence="1">Uncharacterized protein</fullName>
    </submittedName>
</protein>
<dbReference type="AlphaFoldDB" id="X1N4K2"/>
<proteinExistence type="predicted"/>
<evidence type="ECO:0000313" key="1">
    <source>
        <dbReference type="EMBL" id="GAI13534.1"/>
    </source>
</evidence>
<name>X1N4K2_9ZZZZ</name>
<accession>X1N4K2</accession>
<feature type="non-terminal residue" evidence="1">
    <location>
        <position position="1"/>
    </location>
</feature>
<gene>
    <name evidence="1" type="ORF">S06H3_18231</name>
</gene>